<dbReference type="AlphaFoldDB" id="A0A9Q0HDZ4"/>
<evidence type="ECO:0000313" key="1">
    <source>
        <dbReference type="EMBL" id="KAJ4962277.1"/>
    </source>
</evidence>
<comment type="caution">
    <text evidence="1">The sequence shown here is derived from an EMBL/GenBank/DDBJ whole genome shotgun (WGS) entry which is preliminary data.</text>
</comment>
<protein>
    <submittedName>
        <fullName evidence="1">Uncharacterized protein</fullName>
    </submittedName>
</protein>
<keyword evidence="2" id="KW-1185">Reference proteome</keyword>
<dbReference type="EMBL" id="JAMYWD010000008">
    <property type="protein sequence ID" value="KAJ4962277.1"/>
    <property type="molecule type" value="Genomic_DNA"/>
</dbReference>
<proteinExistence type="predicted"/>
<organism evidence="1 2">
    <name type="scientific">Protea cynaroides</name>
    <dbReference type="NCBI Taxonomy" id="273540"/>
    <lineage>
        <taxon>Eukaryota</taxon>
        <taxon>Viridiplantae</taxon>
        <taxon>Streptophyta</taxon>
        <taxon>Embryophyta</taxon>
        <taxon>Tracheophyta</taxon>
        <taxon>Spermatophyta</taxon>
        <taxon>Magnoliopsida</taxon>
        <taxon>Proteales</taxon>
        <taxon>Proteaceae</taxon>
        <taxon>Protea</taxon>
    </lineage>
</organism>
<sequence>MGLPRIFGGTAETTLIGWRNEPTRQKEVLLSWGPPTGELSTTMVFTTGMGLKESMVFGGMISMVNKSSGQVEGVILVVLESVIMVMSVATCRVLLESHPGHGRMTTGSAKGLADPLTKVLQIELGIRESGEKGTQCSASSGGCNDTFGSCRFLGRLFTYCAIVAVECEWISDFVIAYDVFVCGTWEEQNAFGTSSMRGVLDGEKNPWSPLRTLGYL</sequence>
<dbReference type="Proteomes" id="UP001141806">
    <property type="component" value="Unassembled WGS sequence"/>
</dbReference>
<name>A0A9Q0HDZ4_9MAGN</name>
<gene>
    <name evidence="1" type="ORF">NE237_022216</name>
</gene>
<evidence type="ECO:0000313" key="2">
    <source>
        <dbReference type="Proteomes" id="UP001141806"/>
    </source>
</evidence>
<accession>A0A9Q0HDZ4</accession>
<reference evidence="1" key="1">
    <citation type="journal article" date="2023" name="Plant J.">
        <title>The genome of the king protea, Protea cynaroides.</title>
        <authorList>
            <person name="Chang J."/>
            <person name="Duong T.A."/>
            <person name="Schoeman C."/>
            <person name="Ma X."/>
            <person name="Roodt D."/>
            <person name="Barker N."/>
            <person name="Li Z."/>
            <person name="Van de Peer Y."/>
            <person name="Mizrachi E."/>
        </authorList>
    </citation>
    <scope>NUCLEOTIDE SEQUENCE</scope>
    <source>
        <tissue evidence="1">Young leaves</tissue>
    </source>
</reference>